<feature type="region of interest" description="Disordered" evidence="1">
    <location>
        <begin position="234"/>
        <end position="255"/>
    </location>
</feature>
<evidence type="ECO:0000313" key="3">
    <source>
        <dbReference type="Proteomes" id="UP001218218"/>
    </source>
</evidence>
<protein>
    <submittedName>
        <fullName evidence="2">Uncharacterized protein</fullName>
    </submittedName>
</protein>
<feature type="compositionally biased region" description="Pro residues" evidence="1">
    <location>
        <begin position="157"/>
        <end position="166"/>
    </location>
</feature>
<dbReference type="Gene3D" id="1.10.472.10">
    <property type="entry name" value="Cyclin-like"/>
    <property type="match status" value="1"/>
</dbReference>
<gene>
    <name evidence="2" type="ORF">DFH08DRAFT_203111</name>
</gene>
<dbReference type="InterPro" id="IPR013922">
    <property type="entry name" value="Cyclin_PHO80-like"/>
</dbReference>
<dbReference type="Proteomes" id="UP001218218">
    <property type="component" value="Unassembled WGS sequence"/>
</dbReference>
<proteinExistence type="predicted"/>
<feature type="compositionally biased region" description="Low complexity" evidence="1">
    <location>
        <begin position="529"/>
        <end position="556"/>
    </location>
</feature>
<feature type="compositionally biased region" description="Low complexity" evidence="1">
    <location>
        <begin position="475"/>
        <end position="498"/>
    </location>
</feature>
<dbReference type="GO" id="GO:0019901">
    <property type="term" value="F:protein kinase binding"/>
    <property type="evidence" value="ECO:0007669"/>
    <property type="project" value="InterPro"/>
</dbReference>
<dbReference type="GO" id="GO:0005634">
    <property type="term" value="C:nucleus"/>
    <property type="evidence" value="ECO:0007669"/>
    <property type="project" value="TreeGrafter"/>
</dbReference>
<feature type="compositionally biased region" description="Basic and acidic residues" evidence="1">
    <location>
        <begin position="234"/>
        <end position="251"/>
    </location>
</feature>
<feature type="compositionally biased region" description="Polar residues" evidence="1">
    <location>
        <begin position="296"/>
        <end position="309"/>
    </location>
</feature>
<feature type="compositionally biased region" description="Low complexity" evidence="1">
    <location>
        <begin position="28"/>
        <end position="55"/>
    </location>
</feature>
<dbReference type="AlphaFoldDB" id="A0AAD6ZZY6"/>
<comment type="caution">
    <text evidence="2">The sequence shown here is derived from an EMBL/GenBank/DDBJ whole genome shotgun (WGS) entry which is preliminary data.</text>
</comment>
<evidence type="ECO:0000256" key="1">
    <source>
        <dbReference type="SAM" id="MobiDB-lite"/>
    </source>
</evidence>
<dbReference type="PANTHER" id="PTHR15615">
    <property type="match status" value="1"/>
</dbReference>
<accession>A0AAD6ZZY6</accession>
<name>A0AAD6ZZY6_9AGAR</name>
<dbReference type="GO" id="GO:0016538">
    <property type="term" value="F:cyclin-dependent protein serine/threonine kinase regulator activity"/>
    <property type="evidence" value="ECO:0007669"/>
    <property type="project" value="TreeGrafter"/>
</dbReference>
<feature type="region of interest" description="Disordered" evidence="1">
    <location>
        <begin position="433"/>
        <end position="504"/>
    </location>
</feature>
<reference evidence="2" key="1">
    <citation type="submission" date="2023-03" db="EMBL/GenBank/DDBJ databases">
        <title>Massive genome expansion in bonnet fungi (Mycena s.s.) driven by repeated elements and novel gene families across ecological guilds.</title>
        <authorList>
            <consortium name="Lawrence Berkeley National Laboratory"/>
            <person name="Harder C.B."/>
            <person name="Miyauchi S."/>
            <person name="Viragh M."/>
            <person name="Kuo A."/>
            <person name="Thoen E."/>
            <person name="Andreopoulos B."/>
            <person name="Lu D."/>
            <person name="Skrede I."/>
            <person name="Drula E."/>
            <person name="Henrissat B."/>
            <person name="Morin E."/>
            <person name="Kohler A."/>
            <person name="Barry K."/>
            <person name="LaButti K."/>
            <person name="Morin E."/>
            <person name="Salamov A."/>
            <person name="Lipzen A."/>
            <person name="Mereny Z."/>
            <person name="Hegedus B."/>
            <person name="Baldrian P."/>
            <person name="Stursova M."/>
            <person name="Weitz H."/>
            <person name="Taylor A."/>
            <person name="Grigoriev I.V."/>
            <person name="Nagy L.G."/>
            <person name="Martin F."/>
            <person name="Kauserud H."/>
        </authorList>
    </citation>
    <scope>NUCLEOTIDE SEQUENCE</scope>
    <source>
        <strain evidence="2">CBHHK002</strain>
    </source>
</reference>
<evidence type="ECO:0000313" key="2">
    <source>
        <dbReference type="EMBL" id="KAJ7346824.1"/>
    </source>
</evidence>
<keyword evidence="3" id="KW-1185">Reference proteome</keyword>
<dbReference type="GO" id="GO:0000307">
    <property type="term" value="C:cyclin-dependent protein kinase holoenzyme complex"/>
    <property type="evidence" value="ECO:0007669"/>
    <property type="project" value="TreeGrafter"/>
</dbReference>
<feature type="region of interest" description="Disordered" evidence="1">
    <location>
        <begin position="1"/>
        <end position="90"/>
    </location>
</feature>
<feature type="compositionally biased region" description="Low complexity" evidence="1">
    <location>
        <begin position="440"/>
        <end position="451"/>
    </location>
</feature>
<dbReference type="CDD" id="cd20557">
    <property type="entry name" value="CYCLIN_ScPCL1-like"/>
    <property type="match status" value="1"/>
</dbReference>
<sequence length="716" mass="75983">MHSSIHSLAHRAPPATRSRVRWQPYNALASASTSSISSRSPSISYLSTPATSVSSSPPPKATPLCETERLKAHPSMPQTPRDPSNLLRETPKNKYATGLVDQAVKSLCEIWRPQDIPTVFLTSSRATVGSCDQPPPPPPKSRRRNTQLPSPVSPLTRPSPPSPIPATSPECARTGSTTLQCDQDLAAGFGNRSNLVPIKGFVHEVLRRSRTSGSVLQTALCYLEAVRPKVPELVRKEQSGEGSRSEYDSESRVTPATAAELEFEAQLSSNLDIAATCRNEEDVMDTVRVYDNEDIASTATPSSATNVVEDQNKQQKSDTPSTPLPSPLLCPRRAFLASLILASKFTQDKCYSNRAWAKLSGLPAREIGRCERALGDALDWRLWVGKTPVASHSASSASNTNTPAPVATGRPVVRCRSEGTLPGGKGAFLVRNEQRESTNTVAASSPVSSRPARTRGLRRCSTLPADAFVDKDRSSSSSSDLNSASSSGSGPIYYGSTSNGEGHQLSFSNIAQQDQLMGSPVTSSPPSPSSSYSQQYPSPVPSTPSLSYSPSSTESSSGDRTIQMSTFMDDNMVPLSHDVVVVSCGNETSSNWATHSSPTLSGIAFEAALGPNPMTFTSFAGMPSAFLGVPSKTAQPSLGHVSVDASPWPWSDAVASDDYTPAPLEYAVLGAAAVPGKFPTMPAMPAFRGVDVGLGYPGAVFAADGTFTSNYHSHIH</sequence>
<dbReference type="PANTHER" id="PTHR15615:SF36">
    <property type="entry name" value="PHO85 CYCLIN-5"/>
    <property type="match status" value="1"/>
</dbReference>
<dbReference type="EMBL" id="JARIHO010000020">
    <property type="protein sequence ID" value="KAJ7346824.1"/>
    <property type="molecule type" value="Genomic_DNA"/>
</dbReference>
<feature type="region of interest" description="Disordered" evidence="1">
    <location>
        <begin position="516"/>
        <end position="559"/>
    </location>
</feature>
<organism evidence="2 3">
    <name type="scientific">Mycena albidolilacea</name>
    <dbReference type="NCBI Taxonomy" id="1033008"/>
    <lineage>
        <taxon>Eukaryota</taxon>
        <taxon>Fungi</taxon>
        <taxon>Dikarya</taxon>
        <taxon>Basidiomycota</taxon>
        <taxon>Agaricomycotina</taxon>
        <taxon>Agaricomycetes</taxon>
        <taxon>Agaricomycetidae</taxon>
        <taxon>Agaricales</taxon>
        <taxon>Marasmiineae</taxon>
        <taxon>Mycenaceae</taxon>
        <taxon>Mycena</taxon>
    </lineage>
</organism>
<feature type="region of interest" description="Disordered" evidence="1">
    <location>
        <begin position="296"/>
        <end position="327"/>
    </location>
</feature>
<feature type="region of interest" description="Disordered" evidence="1">
    <location>
        <begin position="126"/>
        <end position="175"/>
    </location>
</feature>